<proteinExistence type="predicted"/>
<evidence type="ECO:0000313" key="2">
    <source>
        <dbReference type="EMBL" id="MPM75899.1"/>
    </source>
</evidence>
<feature type="domain" description="PhnB-like" evidence="1">
    <location>
        <begin position="5"/>
        <end position="127"/>
    </location>
</feature>
<dbReference type="AlphaFoldDB" id="A0A645CFY9"/>
<dbReference type="EMBL" id="VSSQ01026941">
    <property type="protein sequence ID" value="MPM75899.1"/>
    <property type="molecule type" value="Genomic_DNA"/>
</dbReference>
<dbReference type="InterPro" id="IPR029068">
    <property type="entry name" value="Glyas_Bleomycin-R_OHBP_Dase"/>
</dbReference>
<dbReference type="Pfam" id="PF06983">
    <property type="entry name" value="3-dmu-9_3-mt"/>
    <property type="match status" value="1"/>
</dbReference>
<dbReference type="InterPro" id="IPR028973">
    <property type="entry name" value="PhnB-like"/>
</dbReference>
<sequence length="135" mass="14624">MLNASPYVIFSGQAREALEFYQSILGGELRVMLQSQYNPDPAVADLVMHGQLDLPGFSLMAGDDPSGNTPPDSGKITITLWGDDLDEAHRIFDALGEGGTVNTAFSKQMWGDYYGDLVDKYGVSWAIDIDVSGES</sequence>
<dbReference type="PANTHER" id="PTHR33990:SF1">
    <property type="entry name" value="PROTEIN YJDN"/>
    <property type="match status" value="1"/>
</dbReference>
<dbReference type="CDD" id="cd06588">
    <property type="entry name" value="PhnB_like"/>
    <property type="match status" value="1"/>
</dbReference>
<gene>
    <name evidence="2" type="ORF">SDC9_122894</name>
</gene>
<dbReference type="PANTHER" id="PTHR33990">
    <property type="entry name" value="PROTEIN YJDN-RELATED"/>
    <property type="match status" value="1"/>
</dbReference>
<protein>
    <recommendedName>
        <fullName evidence="1">PhnB-like domain-containing protein</fullName>
    </recommendedName>
</protein>
<name>A0A645CFY9_9ZZZZ</name>
<accession>A0A645CFY9</accession>
<reference evidence="2" key="1">
    <citation type="submission" date="2019-08" db="EMBL/GenBank/DDBJ databases">
        <authorList>
            <person name="Kucharzyk K."/>
            <person name="Murdoch R.W."/>
            <person name="Higgins S."/>
            <person name="Loffler F."/>
        </authorList>
    </citation>
    <scope>NUCLEOTIDE SEQUENCE</scope>
</reference>
<organism evidence="2">
    <name type="scientific">bioreactor metagenome</name>
    <dbReference type="NCBI Taxonomy" id="1076179"/>
    <lineage>
        <taxon>unclassified sequences</taxon>
        <taxon>metagenomes</taxon>
        <taxon>ecological metagenomes</taxon>
    </lineage>
</organism>
<dbReference type="Gene3D" id="3.10.180.10">
    <property type="entry name" value="2,3-Dihydroxybiphenyl 1,2-Dioxygenase, domain 1"/>
    <property type="match status" value="1"/>
</dbReference>
<comment type="caution">
    <text evidence="2">The sequence shown here is derived from an EMBL/GenBank/DDBJ whole genome shotgun (WGS) entry which is preliminary data.</text>
</comment>
<dbReference type="SUPFAM" id="SSF54593">
    <property type="entry name" value="Glyoxalase/Bleomycin resistance protein/Dihydroxybiphenyl dioxygenase"/>
    <property type="match status" value="1"/>
</dbReference>
<evidence type="ECO:0000259" key="1">
    <source>
        <dbReference type="Pfam" id="PF06983"/>
    </source>
</evidence>